<evidence type="ECO:0000256" key="22">
    <source>
        <dbReference type="PIRSR" id="PIRSR000381-1"/>
    </source>
</evidence>
<dbReference type="GO" id="GO:0008270">
    <property type="term" value="F:zinc ion binding"/>
    <property type="evidence" value="ECO:0007669"/>
    <property type="project" value="UniProtKB-UniRule"/>
</dbReference>
<evidence type="ECO:0000256" key="8">
    <source>
        <dbReference type="ARBA" id="ARBA00022603"/>
    </source>
</evidence>
<dbReference type="AlphaFoldDB" id="A0A5B8LQM3"/>
<dbReference type="NCBIfam" id="TIGR02082">
    <property type="entry name" value="metH"/>
    <property type="match status" value="1"/>
</dbReference>
<dbReference type="Pfam" id="PF00809">
    <property type="entry name" value="Pterin_bind"/>
    <property type="match status" value="1"/>
</dbReference>
<dbReference type="RefSeq" id="WP_146289013.1">
    <property type="nucleotide sequence ID" value="NZ_CP042304.1"/>
</dbReference>
<keyword evidence="17 21" id="KW-0170">Cobalt</keyword>
<dbReference type="Gene3D" id="3.10.196.10">
    <property type="entry name" value="Vitamin B12-dependent methionine synthase, activation domain"/>
    <property type="match status" value="1"/>
</dbReference>
<dbReference type="FunFam" id="3.20.20.20:FF:000002">
    <property type="entry name" value="Methionine synthase"/>
    <property type="match status" value="1"/>
</dbReference>
<evidence type="ECO:0000259" key="26">
    <source>
        <dbReference type="PROSITE" id="PS50972"/>
    </source>
</evidence>
<keyword evidence="9 21" id="KW-0028">Amino-acid biosynthesis</keyword>
<name>A0A5B8LQM3_9HYPH</name>
<evidence type="ECO:0000256" key="2">
    <source>
        <dbReference type="ARBA" id="ARBA00001947"/>
    </source>
</evidence>
<dbReference type="FunFam" id="3.20.20.330:FF:000001">
    <property type="entry name" value="Methionine synthase"/>
    <property type="match status" value="1"/>
</dbReference>
<dbReference type="SMART" id="SM01018">
    <property type="entry name" value="B12-binding_2"/>
    <property type="match status" value="1"/>
</dbReference>
<dbReference type="SUPFAM" id="SSF82282">
    <property type="entry name" value="Homocysteine S-methyltransferase"/>
    <property type="match status" value="1"/>
</dbReference>
<evidence type="ECO:0000259" key="25">
    <source>
        <dbReference type="PROSITE" id="PS50970"/>
    </source>
</evidence>
<dbReference type="SUPFAM" id="SSF56507">
    <property type="entry name" value="Methionine synthase activation domain-like"/>
    <property type="match status" value="1"/>
</dbReference>
<dbReference type="Gene3D" id="1.10.1240.10">
    <property type="entry name" value="Methionine synthase domain"/>
    <property type="match status" value="1"/>
</dbReference>
<feature type="binding site" evidence="22 24">
    <location>
        <position position="257"/>
    </location>
    <ligand>
        <name>Zn(2+)</name>
        <dbReference type="ChEBI" id="CHEBI:29105"/>
    </ligand>
</feature>
<comment type="pathway">
    <text evidence="4 21">Amino-acid biosynthesis; L-methionine biosynthesis via de novo pathway; L-methionine from L-homocysteine (MetH route): step 1/1.</text>
</comment>
<evidence type="ECO:0000259" key="27">
    <source>
        <dbReference type="PROSITE" id="PS50974"/>
    </source>
</evidence>
<dbReference type="PROSITE" id="PS51332">
    <property type="entry name" value="B12_BINDING"/>
    <property type="match status" value="1"/>
</dbReference>
<dbReference type="UniPathway" id="UPA00051">
    <property type="reaction ID" value="UER00081"/>
</dbReference>
<evidence type="ECO:0000256" key="3">
    <source>
        <dbReference type="ARBA" id="ARBA00001956"/>
    </source>
</evidence>
<evidence type="ECO:0000256" key="20">
    <source>
        <dbReference type="NCBIfam" id="TIGR02082"/>
    </source>
</evidence>
<keyword evidence="10 21" id="KW-0846">Cobalamin</keyword>
<evidence type="ECO:0000256" key="21">
    <source>
        <dbReference type="PIRNR" id="PIRNR000381"/>
    </source>
</evidence>
<dbReference type="Pfam" id="PF02574">
    <property type="entry name" value="S-methyl_trans"/>
    <property type="match status" value="1"/>
</dbReference>
<evidence type="ECO:0000259" key="28">
    <source>
        <dbReference type="PROSITE" id="PS51332"/>
    </source>
</evidence>
<dbReference type="PROSITE" id="PS50970">
    <property type="entry name" value="HCY"/>
    <property type="match status" value="1"/>
</dbReference>
<feature type="domain" description="B12-binding N-terminal" evidence="29">
    <location>
        <begin position="659"/>
        <end position="753"/>
    </location>
</feature>
<dbReference type="InterPro" id="IPR037010">
    <property type="entry name" value="VitB12-dep_Met_synth_activ_sf"/>
</dbReference>
<evidence type="ECO:0000256" key="16">
    <source>
        <dbReference type="ARBA" id="ARBA00023167"/>
    </source>
</evidence>
<dbReference type="PIRSF" id="PIRSF000381">
    <property type="entry name" value="MetH"/>
    <property type="match status" value="1"/>
</dbReference>
<evidence type="ECO:0000256" key="23">
    <source>
        <dbReference type="PIRSR" id="PIRSR000381-2"/>
    </source>
</evidence>
<dbReference type="PROSITE" id="PS51337">
    <property type="entry name" value="B12_BINDING_NTER"/>
    <property type="match status" value="1"/>
</dbReference>
<feature type="binding site" evidence="23">
    <location>
        <position position="877"/>
    </location>
    <ligand>
        <name>methylcob(III)alamin</name>
        <dbReference type="ChEBI" id="CHEBI:28115"/>
    </ligand>
</feature>
<dbReference type="InterPro" id="IPR011822">
    <property type="entry name" value="MetH"/>
</dbReference>
<dbReference type="InterPro" id="IPR036594">
    <property type="entry name" value="Meth_synthase_dom"/>
</dbReference>
<evidence type="ECO:0000256" key="14">
    <source>
        <dbReference type="ARBA" id="ARBA00022737"/>
    </source>
</evidence>
<dbReference type="Gene3D" id="1.10.288.10">
    <property type="entry name" value="Cobalamin-dependent Methionine Synthase, domain 2"/>
    <property type="match status" value="1"/>
</dbReference>
<keyword evidence="12 21" id="KW-0949">S-adenosyl-L-methionine</keyword>
<evidence type="ECO:0000313" key="31">
    <source>
        <dbReference type="Proteomes" id="UP000315364"/>
    </source>
</evidence>
<feature type="domain" description="AdoMet activation" evidence="27">
    <location>
        <begin position="914"/>
        <end position="1244"/>
    </location>
</feature>
<evidence type="ECO:0000256" key="12">
    <source>
        <dbReference type="ARBA" id="ARBA00022691"/>
    </source>
</evidence>
<dbReference type="PROSITE" id="PS50972">
    <property type="entry name" value="PTERIN_BINDING"/>
    <property type="match status" value="1"/>
</dbReference>
<evidence type="ECO:0000256" key="13">
    <source>
        <dbReference type="ARBA" id="ARBA00022723"/>
    </source>
</evidence>
<organism evidence="30 31">
    <name type="scientific">Devosia ginsengisoli</name>
    <dbReference type="NCBI Taxonomy" id="400770"/>
    <lineage>
        <taxon>Bacteria</taxon>
        <taxon>Pseudomonadati</taxon>
        <taxon>Pseudomonadota</taxon>
        <taxon>Alphaproteobacteria</taxon>
        <taxon>Hyphomicrobiales</taxon>
        <taxon>Devosiaceae</taxon>
        <taxon>Devosia</taxon>
    </lineage>
</organism>
<dbReference type="InterPro" id="IPR004223">
    <property type="entry name" value="VitB12-dep_Met_synth_activ_dom"/>
</dbReference>
<comment type="similarity">
    <text evidence="5">Belongs to the vitamin-B12 dependent methionine synthase family.</text>
</comment>
<dbReference type="FunFam" id="1.10.1240.10:FF:000001">
    <property type="entry name" value="Methionine synthase"/>
    <property type="match status" value="1"/>
</dbReference>
<comment type="domain">
    <text evidence="21">Modular enzyme with four functionally distinct domains. The isolated Hcy-binding domain catalyzes methyl transfer from free methylcobalamin to homocysteine. The Hcy-binding domain in association with the pterin-binding domain catalyzes the methylation of cob(I)alamin by methyltetrahydrofolate and the methylation of homocysteine. The B12-binding domain binds the cofactor. The AdoMet activation domain binds S-adenosyl-L-methionine. Under aerobic conditions cob(I)alamin can be converted to inactive cob(II)alamin. Reductive methylation by S-adenosyl-L-methionine and flavodoxin regenerates methylcobalamin.</text>
</comment>
<dbReference type="PANTHER" id="PTHR45833">
    <property type="entry name" value="METHIONINE SYNTHASE"/>
    <property type="match status" value="1"/>
</dbReference>
<feature type="binding site" evidence="23">
    <location>
        <begin position="1206"/>
        <end position="1207"/>
    </location>
    <ligand>
        <name>S-adenosyl-L-methionine</name>
        <dbReference type="ChEBI" id="CHEBI:59789"/>
    </ligand>
</feature>
<dbReference type="SUPFAM" id="SSF47644">
    <property type="entry name" value="Methionine synthase domain"/>
    <property type="match status" value="1"/>
</dbReference>
<keyword evidence="14" id="KW-0677">Repeat</keyword>
<dbReference type="SUPFAM" id="SSF51717">
    <property type="entry name" value="Dihydropteroate synthetase-like"/>
    <property type="match status" value="1"/>
</dbReference>
<feature type="binding site" description="axial binding residue" evidence="22">
    <location>
        <position position="775"/>
    </location>
    <ligand>
        <name>methylcob(III)alamin</name>
        <dbReference type="ChEBI" id="CHEBI:28115"/>
    </ligand>
    <ligandPart>
        <name>Co</name>
        <dbReference type="ChEBI" id="CHEBI:27638"/>
    </ligandPart>
</feature>
<evidence type="ECO:0000256" key="15">
    <source>
        <dbReference type="ARBA" id="ARBA00022833"/>
    </source>
</evidence>
<evidence type="ECO:0000259" key="29">
    <source>
        <dbReference type="PROSITE" id="PS51337"/>
    </source>
</evidence>
<dbReference type="PROSITE" id="PS50974">
    <property type="entry name" value="ADOMET_ACTIVATION"/>
    <property type="match status" value="1"/>
</dbReference>
<evidence type="ECO:0000256" key="1">
    <source>
        <dbReference type="ARBA" id="ARBA00001700"/>
    </source>
</evidence>
<dbReference type="Gene3D" id="3.40.50.280">
    <property type="entry name" value="Cobalamin-binding domain"/>
    <property type="match status" value="1"/>
</dbReference>
<dbReference type="InterPro" id="IPR006158">
    <property type="entry name" value="Cobalamin-bd"/>
</dbReference>
<dbReference type="GO" id="GO:0031419">
    <property type="term" value="F:cobalamin binding"/>
    <property type="evidence" value="ECO:0007669"/>
    <property type="project" value="UniProtKB-UniRule"/>
</dbReference>
<dbReference type="EMBL" id="CP042304">
    <property type="protein sequence ID" value="QDZ10209.1"/>
    <property type="molecule type" value="Genomic_DNA"/>
</dbReference>
<dbReference type="InterPro" id="IPR000489">
    <property type="entry name" value="Pterin-binding_dom"/>
</dbReference>
<feature type="domain" description="Pterin-binding" evidence="26">
    <location>
        <begin position="366"/>
        <end position="631"/>
    </location>
</feature>
<dbReference type="GO" id="GO:0050667">
    <property type="term" value="P:homocysteine metabolic process"/>
    <property type="evidence" value="ECO:0007669"/>
    <property type="project" value="TreeGrafter"/>
</dbReference>
<dbReference type="Gene3D" id="3.20.20.20">
    <property type="entry name" value="Dihydropteroate synthase-like"/>
    <property type="match status" value="1"/>
</dbReference>
<comment type="function">
    <text evidence="18 21">Catalyzes the transfer of a methyl group from methyl-cobalamin to homocysteine, yielding enzyme-bound cob(I)alamin and methionine. Subsequently, remethylates the cofactor using methyltetrahydrofolate.</text>
</comment>
<protein>
    <recommendedName>
        <fullName evidence="7 20">Methionine synthase</fullName>
        <ecNumber evidence="6 20">2.1.1.13</ecNumber>
    </recommendedName>
    <alternativeName>
        <fullName evidence="19 21">5-methyltetrahydrofolate--homocysteine methyltransferase</fullName>
    </alternativeName>
</protein>
<feature type="domain" description="B12-binding" evidence="28">
    <location>
        <begin position="762"/>
        <end position="898"/>
    </location>
</feature>
<feature type="binding site" evidence="23">
    <location>
        <position position="964"/>
    </location>
    <ligand>
        <name>S-adenosyl-L-methionine</name>
        <dbReference type="ChEBI" id="CHEBI:59789"/>
    </ligand>
</feature>
<dbReference type="FunFam" id="3.40.50.280:FF:000001">
    <property type="entry name" value="Methionine synthase"/>
    <property type="match status" value="1"/>
</dbReference>
<evidence type="ECO:0000256" key="24">
    <source>
        <dbReference type="PROSITE-ProRule" id="PRU00333"/>
    </source>
</evidence>
<dbReference type="InterPro" id="IPR011005">
    <property type="entry name" value="Dihydropteroate_synth-like_sf"/>
</dbReference>
<dbReference type="InterPro" id="IPR003759">
    <property type="entry name" value="Cbl-bd_cap"/>
</dbReference>
<evidence type="ECO:0000256" key="7">
    <source>
        <dbReference type="ARBA" id="ARBA00013998"/>
    </source>
</evidence>
<dbReference type="Pfam" id="PF02965">
    <property type="entry name" value="Met_synt_B12"/>
    <property type="match status" value="1"/>
</dbReference>
<dbReference type="GO" id="GO:0005829">
    <property type="term" value="C:cytosol"/>
    <property type="evidence" value="ECO:0007669"/>
    <property type="project" value="TreeGrafter"/>
</dbReference>
<dbReference type="CDD" id="cd00740">
    <property type="entry name" value="MeTr"/>
    <property type="match status" value="1"/>
</dbReference>
<reference evidence="30 31" key="1">
    <citation type="submission" date="2019-07" db="EMBL/GenBank/DDBJ databases">
        <title>Full genome sequence of Devosia sp. Gsoil 520.</title>
        <authorList>
            <person name="Im W.-T."/>
        </authorList>
    </citation>
    <scope>NUCLEOTIDE SEQUENCE [LARGE SCALE GENOMIC DNA]</scope>
    <source>
        <strain evidence="30 31">Gsoil 520</strain>
    </source>
</reference>
<dbReference type="GO" id="GO:0032259">
    <property type="term" value="P:methylation"/>
    <property type="evidence" value="ECO:0007669"/>
    <property type="project" value="UniProtKB-KW"/>
</dbReference>
<dbReference type="GO" id="GO:0008705">
    <property type="term" value="F:methionine synthase activity"/>
    <property type="evidence" value="ECO:0007669"/>
    <property type="project" value="UniProtKB-UniRule"/>
</dbReference>
<dbReference type="InterPro" id="IPR036724">
    <property type="entry name" value="Cobalamin-bd_sf"/>
</dbReference>
<feature type="binding site" evidence="23">
    <location>
        <begin position="772"/>
        <end position="776"/>
    </location>
    <ligand>
        <name>methylcob(III)alamin</name>
        <dbReference type="ChEBI" id="CHEBI:28115"/>
    </ligand>
</feature>
<feature type="binding site" evidence="22 24">
    <location>
        <position position="320"/>
    </location>
    <ligand>
        <name>Zn(2+)</name>
        <dbReference type="ChEBI" id="CHEBI:29105"/>
    </ligand>
</feature>
<evidence type="ECO:0000256" key="5">
    <source>
        <dbReference type="ARBA" id="ARBA00010398"/>
    </source>
</evidence>
<dbReference type="CDD" id="cd02069">
    <property type="entry name" value="methionine_synthase_B12_BD"/>
    <property type="match status" value="1"/>
</dbReference>
<dbReference type="InterPro" id="IPR050554">
    <property type="entry name" value="Met_Synthase/Corrinoid"/>
</dbReference>
<dbReference type="InterPro" id="IPR033706">
    <property type="entry name" value="Met_synthase_B12-bd"/>
</dbReference>
<feature type="binding site" evidence="23">
    <location>
        <position position="824"/>
    </location>
    <ligand>
        <name>methylcob(III)alamin</name>
        <dbReference type="ChEBI" id="CHEBI:28115"/>
    </ligand>
</feature>
<dbReference type="InterPro" id="IPR003726">
    <property type="entry name" value="HCY_dom"/>
</dbReference>
<keyword evidence="8 21" id="KW-0489">Methyltransferase</keyword>
<evidence type="ECO:0000256" key="10">
    <source>
        <dbReference type="ARBA" id="ARBA00022628"/>
    </source>
</evidence>
<feature type="binding site" evidence="23">
    <location>
        <position position="820"/>
    </location>
    <ligand>
        <name>methylcob(III)alamin</name>
        <dbReference type="ChEBI" id="CHEBI:28115"/>
    </ligand>
</feature>
<evidence type="ECO:0000256" key="6">
    <source>
        <dbReference type="ARBA" id="ARBA00012032"/>
    </source>
</evidence>
<evidence type="ECO:0000256" key="4">
    <source>
        <dbReference type="ARBA" id="ARBA00005178"/>
    </source>
</evidence>
<accession>A0A5B8LQM3</accession>
<dbReference type="OrthoDB" id="9803687at2"/>
<dbReference type="Gene3D" id="3.20.20.330">
    <property type="entry name" value="Homocysteine-binding-like domain"/>
    <property type="match status" value="1"/>
</dbReference>
<evidence type="ECO:0000256" key="19">
    <source>
        <dbReference type="ARBA" id="ARBA00031040"/>
    </source>
</evidence>
<evidence type="ECO:0000313" key="30">
    <source>
        <dbReference type="EMBL" id="QDZ10209.1"/>
    </source>
</evidence>
<feature type="binding site" evidence="23">
    <location>
        <position position="703"/>
    </location>
    <ligand>
        <name>methylcob(III)alamin</name>
        <dbReference type="ChEBI" id="CHEBI:28115"/>
    </ligand>
</feature>
<dbReference type="NCBIfam" id="NF007024">
    <property type="entry name" value="PRK09490.1"/>
    <property type="match status" value="1"/>
</dbReference>
<dbReference type="Proteomes" id="UP000315364">
    <property type="component" value="Chromosome"/>
</dbReference>
<keyword evidence="31" id="KW-1185">Reference proteome</keyword>
<keyword evidence="16 21" id="KW-0486">Methionine biosynthesis</keyword>
<dbReference type="PANTHER" id="PTHR45833:SF1">
    <property type="entry name" value="METHIONINE SYNTHASE"/>
    <property type="match status" value="1"/>
</dbReference>
<dbReference type="SUPFAM" id="SSF52242">
    <property type="entry name" value="Cobalamin (vitamin B12)-binding domain"/>
    <property type="match status" value="1"/>
</dbReference>
<feature type="binding site" evidence="22 24">
    <location>
        <position position="321"/>
    </location>
    <ligand>
        <name>Zn(2+)</name>
        <dbReference type="ChEBI" id="CHEBI:29105"/>
    </ligand>
</feature>
<evidence type="ECO:0000256" key="18">
    <source>
        <dbReference type="ARBA" id="ARBA00025552"/>
    </source>
</evidence>
<dbReference type="Pfam" id="PF02607">
    <property type="entry name" value="B12-binding_2"/>
    <property type="match status" value="1"/>
</dbReference>
<dbReference type="EC" id="2.1.1.13" evidence="6 20"/>
<comment type="cofactor">
    <cofactor evidence="3 21 22">
        <name>methylcob(III)alamin</name>
        <dbReference type="ChEBI" id="CHEBI:28115"/>
    </cofactor>
</comment>
<dbReference type="KEGG" id="dea:FPZ08_05275"/>
<feature type="binding site" evidence="23">
    <location>
        <position position="1151"/>
    </location>
    <ligand>
        <name>S-adenosyl-L-methionine</name>
        <dbReference type="ChEBI" id="CHEBI:59789"/>
    </ligand>
</feature>
<dbReference type="GO" id="GO:0046653">
    <property type="term" value="P:tetrahydrofolate metabolic process"/>
    <property type="evidence" value="ECO:0007669"/>
    <property type="project" value="TreeGrafter"/>
</dbReference>
<dbReference type="Pfam" id="PF02310">
    <property type="entry name" value="B12-binding"/>
    <property type="match status" value="1"/>
</dbReference>
<sequence>MSLHDEPHIPDWNEVRRALAKAARERILILDGAMGTMIQRLKLTEENFRGTRFKDWTLPLQGNNDLLVITEPKVIEDIHFDYFMAGADIAETNTFSATSVAQADYACEDAVYDINYQGVMVARRAAQRAEAADGRRRFVAGALGPTNKTSSMSTDVTSPGFRSITFDQLVEAYGEAIRGLVDAGADLLLFETITDTLNTKAGIFAARKLFDERGIDVPIMISGTITDLSGRTLSGQTPTAFWYSVRHANPFTIGLNCALGANAMRAHLGELSDVADTFICAYPNAGLPNAFGQYDETPEFMAEQIEGFAAAGYVNIVGGCCGSTPEHIKAIAEAVGKHKPRAVPSAEKFLRLSGLEPFTLTPEIPFVNVGERTNVTGSARFRKLITAGDYTAALDVARDQVANGAQIIDINMDEGLIDSKQVMIDFLNLLAAEPDIAKVPLMIDSSKWEVIEAGLKCVQGKALVNSISMKEGEEQFLHHARLVRAYGAAVVVMAFDEQGQADTIERKVSICTRAYKLLTEEVGFPPEDIIFDPNVFAVATGIEEHNGYGVAFIEATRQITDTLPHVHISGGISNLSFSFRGNEPVREAMHAVFLYYAIQQGMDMGIVNAGQLAVYESIDPELREACEDVILNRREDATDRLLALAERYRGTAGKEAAAKDMSWRDGTVEERISYALVNGITEFIDADTEEARQKLPRPLHVIEGPLMAGMSVVGDLFGSGKMFLPQVVKSARVMKQAVALLLPYMEAEKLANGGAADERQSAGKVLMATVKGDVHDIGKNIVGVVLACNNYEIIDLGVMVPVAKILQTAKDEKVDIIGLSGLITPSLDEMVHVAAEMEREGFDIPLLIGGATTSRVHTAVKIHPRYNLGQAVHVNDASRAVGVVGNLLSDDTKVTFIENIRAEYAKAAAAHERAENEKKRVPLETARANAFKPDWTSYVPPRPNFLGTRVLEDFDLETLAKYIDWTPFFQTWELKGRYPGILQDERQGEVARQLFDDAQQMLKQIIGEKWFKPRAVVGFWPANADGDDIRLYKDEGRKDELGKLFTLRQQLSKRDGKPHMALADFVAPDGVPDYVGGFVVTAGIEEVAIAERFERANDDYSSILVKALADRFAEALAEALHERVRKDFWGYGADESFTPDELIAETYRGIRPAPGYPAQPDHTEKTTLFRLLDAEESVGVVLTESYAMWPGSSVSGFYFSHPESYYFGVAKVERDQVADYARRKNMAVSEVERWLGPILNYIPGPAIVAAE</sequence>
<dbReference type="InterPro" id="IPR036589">
    <property type="entry name" value="HCY_dom_sf"/>
</dbReference>
<comment type="catalytic activity">
    <reaction evidence="1 21">
        <text>(6S)-5-methyl-5,6,7,8-tetrahydrofolate + L-homocysteine = (6S)-5,6,7,8-tetrahydrofolate + L-methionine</text>
        <dbReference type="Rhea" id="RHEA:11172"/>
        <dbReference type="ChEBI" id="CHEBI:18608"/>
        <dbReference type="ChEBI" id="CHEBI:57453"/>
        <dbReference type="ChEBI" id="CHEBI:57844"/>
        <dbReference type="ChEBI" id="CHEBI:58199"/>
        <dbReference type="EC" id="2.1.1.13"/>
    </reaction>
</comment>
<comment type="cofactor">
    <cofactor evidence="2 21 24">
        <name>Zn(2+)</name>
        <dbReference type="ChEBI" id="CHEBI:29105"/>
    </cofactor>
</comment>
<gene>
    <name evidence="30" type="primary">metH</name>
    <name evidence="30" type="ORF">FPZ08_05275</name>
</gene>
<keyword evidence="13 21" id="KW-0479">Metal-binding</keyword>
<evidence type="ECO:0000256" key="9">
    <source>
        <dbReference type="ARBA" id="ARBA00022605"/>
    </source>
</evidence>
<feature type="domain" description="Hcy-binding" evidence="25">
    <location>
        <begin position="16"/>
        <end position="335"/>
    </location>
</feature>
<evidence type="ECO:0000256" key="11">
    <source>
        <dbReference type="ARBA" id="ARBA00022679"/>
    </source>
</evidence>
<proteinExistence type="inferred from homology"/>
<evidence type="ECO:0000256" key="17">
    <source>
        <dbReference type="ARBA" id="ARBA00023285"/>
    </source>
</evidence>
<keyword evidence="15 21" id="KW-0862">Zinc</keyword>
<keyword evidence="11 21" id="KW-0808">Transferase</keyword>